<sequence>MNTQTFVKWTDHFAKYKSPGPALLIFDGVLCYLDANTIKTADAHEVRLFCLPSNTTHELQLMDKSVFRAYESYWDEEVILLWTQHACGQGDSMEEIIADRVIRKSKFGKIFSWAWMKAATSSNVMSGFKAIGMCPFDPSAIKDEAFAPSELTQRPDPTGEKNYTLKEKSIESDINEQN</sequence>
<evidence type="ECO:0000259" key="2">
    <source>
        <dbReference type="Pfam" id="PF03184"/>
    </source>
</evidence>
<accession>A0AAW1J1L4</accession>
<proteinExistence type="predicted"/>
<dbReference type="GO" id="GO:0004519">
    <property type="term" value="F:endonuclease activity"/>
    <property type="evidence" value="ECO:0007669"/>
    <property type="project" value="UniProtKB-KW"/>
</dbReference>
<protein>
    <submittedName>
        <fullName evidence="3">DDE superfamily endonuclease</fullName>
    </submittedName>
</protein>
<feature type="compositionally biased region" description="Basic and acidic residues" evidence="1">
    <location>
        <begin position="157"/>
        <end position="171"/>
    </location>
</feature>
<dbReference type="Proteomes" id="UP001458880">
    <property type="component" value="Unassembled WGS sequence"/>
</dbReference>
<name>A0AAW1J1L4_POPJA</name>
<evidence type="ECO:0000313" key="3">
    <source>
        <dbReference type="EMBL" id="KAK9696824.1"/>
    </source>
</evidence>
<evidence type="ECO:0000256" key="1">
    <source>
        <dbReference type="SAM" id="MobiDB-lite"/>
    </source>
</evidence>
<gene>
    <name evidence="3" type="ORF">QE152_g31348</name>
</gene>
<reference evidence="3 4" key="1">
    <citation type="journal article" date="2024" name="BMC Genomics">
        <title>De novo assembly and annotation of Popillia japonica's genome with initial clues to its potential as an invasive pest.</title>
        <authorList>
            <person name="Cucini C."/>
            <person name="Boschi S."/>
            <person name="Funari R."/>
            <person name="Cardaioli E."/>
            <person name="Iannotti N."/>
            <person name="Marturano G."/>
            <person name="Paoli F."/>
            <person name="Bruttini M."/>
            <person name="Carapelli A."/>
            <person name="Frati F."/>
            <person name="Nardi F."/>
        </authorList>
    </citation>
    <scope>NUCLEOTIDE SEQUENCE [LARGE SCALE GENOMIC DNA]</scope>
    <source>
        <strain evidence="3">DMR45628</strain>
    </source>
</reference>
<dbReference type="AlphaFoldDB" id="A0AAW1J1L4"/>
<comment type="caution">
    <text evidence="3">The sequence shown here is derived from an EMBL/GenBank/DDBJ whole genome shotgun (WGS) entry which is preliminary data.</text>
</comment>
<keyword evidence="4" id="KW-1185">Reference proteome</keyword>
<dbReference type="GO" id="GO:0003676">
    <property type="term" value="F:nucleic acid binding"/>
    <property type="evidence" value="ECO:0007669"/>
    <property type="project" value="InterPro"/>
</dbReference>
<feature type="domain" description="DDE-1" evidence="2">
    <location>
        <begin position="1"/>
        <end position="128"/>
    </location>
</feature>
<keyword evidence="3" id="KW-0378">Hydrolase</keyword>
<dbReference type="Pfam" id="PF03184">
    <property type="entry name" value="DDE_1"/>
    <property type="match status" value="1"/>
</dbReference>
<keyword evidence="3" id="KW-0540">Nuclease</keyword>
<organism evidence="3 4">
    <name type="scientific">Popillia japonica</name>
    <name type="common">Japanese beetle</name>
    <dbReference type="NCBI Taxonomy" id="7064"/>
    <lineage>
        <taxon>Eukaryota</taxon>
        <taxon>Metazoa</taxon>
        <taxon>Ecdysozoa</taxon>
        <taxon>Arthropoda</taxon>
        <taxon>Hexapoda</taxon>
        <taxon>Insecta</taxon>
        <taxon>Pterygota</taxon>
        <taxon>Neoptera</taxon>
        <taxon>Endopterygota</taxon>
        <taxon>Coleoptera</taxon>
        <taxon>Polyphaga</taxon>
        <taxon>Scarabaeiformia</taxon>
        <taxon>Scarabaeidae</taxon>
        <taxon>Rutelinae</taxon>
        <taxon>Popillia</taxon>
    </lineage>
</organism>
<dbReference type="EMBL" id="JASPKY010000441">
    <property type="protein sequence ID" value="KAK9696824.1"/>
    <property type="molecule type" value="Genomic_DNA"/>
</dbReference>
<dbReference type="InterPro" id="IPR004875">
    <property type="entry name" value="DDE_SF_endonuclease_dom"/>
</dbReference>
<feature type="region of interest" description="Disordered" evidence="1">
    <location>
        <begin position="145"/>
        <end position="178"/>
    </location>
</feature>
<keyword evidence="3" id="KW-0255">Endonuclease</keyword>
<evidence type="ECO:0000313" key="4">
    <source>
        <dbReference type="Proteomes" id="UP001458880"/>
    </source>
</evidence>